<name>A0A0K0Y4D8_9RHOB</name>
<evidence type="ECO:0000313" key="2">
    <source>
        <dbReference type="Proteomes" id="UP000067444"/>
    </source>
</evidence>
<accession>A0A0K0Y4D8</accession>
<dbReference type="Pfam" id="PF11112">
    <property type="entry name" value="PyocinActivator"/>
    <property type="match status" value="1"/>
</dbReference>
<proteinExistence type="predicted"/>
<sequence>MDTLWMLTGRYEGLPIIPVDVVVKDYFPHLTLPKFLRKVSDGKIKLNVIRMEDSQKAAKGVHVRDLATYVDERHADGLEEFSRLHS</sequence>
<dbReference type="STRING" id="1458307.OSB_12400"/>
<dbReference type="InterPro" id="IPR020518">
    <property type="entry name" value="Tscrpt_reg_PrtN"/>
</dbReference>
<keyword evidence="2" id="KW-1185">Reference proteome</keyword>
<dbReference type="OrthoDB" id="982642at2"/>
<dbReference type="Proteomes" id="UP000067444">
    <property type="component" value="Chromosome"/>
</dbReference>
<reference evidence="1 2" key="1">
    <citation type="journal article" date="2015" name="Genome Announc.">
        <title>Closed Genome Sequence of Octadecabacter temperatus SB1, the First Mesophilic Species of the Genus Octadecabacter.</title>
        <authorList>
            <person name="Voget S."/>
            <person name="Billerbeck S."/>
            <person name="Simon M."/>
            <person name="Daniel R."/>
        </authorList>
    </citation>
    <scope>NUCLEOTIDE SEQUENCE [LARGE SCALE GENOMIC DNA]</scope>
    <source>
        <strain evidence="1 2">SB1</strain>
    </source>
</reference>
<protein>
    <submittedName>
        <fullName evidence="1">Pyocin activator protein PrtN</fullName>
    </submittedName>
</protein>
<evidence type="ECO:0000313" key="1">
    <source>
        <dbReference type="EMBL" id="AKS45795.1"/>
    </source>
</evidence>
<dbReference type="RefSeq" id="WP_049834151.1">
    <property type="nucleotide sequence ID" value="NZ_CP012160.1"/>
</dbReference>
<gene>
    <name evidence="1" type="ORF">OSB_12400</name>
</gene>
<dbReference type="PATRIC" id="fig|1458307.3.peg.1254"/>
<dbReference type="GO" id="GO:0006355">
    <property type="term" value="P:regulation of DNA-templated transcription"/>
    <property type="evidence" value="ECO:0007669"/>
    <property type="project" value="InterPro"/>
</dbReference>
<dbReference type="KEGG" id="otm:OSB_12400"/>
<dbReference type="AlphaFoldDB" id="A0A0K0Y4D8"/>
<dbReference type="EMBL" id="CP012160">
    <property type="protein sequence ID" value="AKS45795.1"/>
    <property type="molecule type" value="Genomic_DNA"/>
</dbReference>
<organism evidence="1 2">
    <name type="scientific">Octadecabacter temperatus</name>
    <dbReference type="NCBI Taxonomy" id="1458307"/>
    <lineage>
        <taxon>Bacteria</taxon>
        <taxon>Pseudomonadati</taxon>
        <taxon>Pseudomonadota</taxon>
        <taxon>Alphaproteobacteria</taxon>
        <taxon>Rhodobacterales</taxon>
        <taxon>Roseobacteraceae</taxon>
        <taxon>Octadecabacter</taxon>
    </lineage>
</organism>